<dbReference type="PROSITE" id="PS50213">
    <property type="entry name" value="FAS1"/>
    <property type="match status" value="1"/>
</dbReference>
<dbReference type="AlphaFoldDB" id="A0A929L624"/>
<sequence length="258" mass="28916">MKNTIKQYISPVLVFAVVLIMATSCAKDKYYLDGGVANPVYNGTVLQYLQSNPKFDTIAQIVKLAGLEDVFSKEEITFFAPTDEVIRRDIGQVNSTIPALRNKLNQLLFNANKDTIKTLADVSPELWRRYLLKYVVKGKSLLKDYPQLDFDLRQLYPGGYYYMYNSDLANIGVVYNDANGVRYAGYRQLSISRIFDPSNPNRYFSAAVATSDIQPSNGVVHVLAVYIGNGIGGVRLDELGSNKFGMSDEFDRDVILSK</sequence>
<comment type="caution">
    <text evidence="2">The sequence shown here is derived from an EMBL/GenBank/DDBJ whole genome shotgun (WGS) entry which is preliminary data.</text>
</comment>
<protein>
    <submittedName>
        <fullName evidence="2">Fasciclin domain-containing protein</fullName>
    </submittedName>
</protein>
<dbReference type="RefSeq" id="WP_194114131.1">
    <property type="nucleotide sequence ID" value="NZ_JADFFL010000014.1"/>
</dbReference>
<organism evidence="2 3">
    <name type="scientific">Mucilaginibacter myungsuensis</name>
    <dbReference type="NCBI Taxonomy" id="649104"/>
    <lineage>
        <taxon>Bacteria</taxon>
        <taxon>Pseudomonadati</taxon>
        <taxon>Bacteroidota</taxon>
        <taxon>Sphingobacteriia</taxon>
        <taxon>Sphingobacteriales</taxon>
        <taxon>Sphingobacteriaceae</taxon>
        <taxon>Mucilaginibacter</taxon>
    </lineage>
</organism>
<keyword evidence="3" id="KW-1185">Reference proteome</keyword>
<dbReference type="Gene3D" id="2.30.180.10">
    <property type="entry name" value="FAS1 domain"/>
    <property type="match status" value="1"/>
</dbReference>
<dbReference type="Pfam" id="PF02469">
    <property type="entry name" value="Fasciclin"/>
    <property type="match status" value="1"/>
</dbReference>
<dbReference type="SUPFAM" id="SSF82153">
    <property type="entry name" value="FAS1 domain"/>
    <property type="match status" value="1"/>
</dbReference>
<dbReference type="Proteomes" id="UP000622475">
    <property type="component" value="Unassembled WGS sequence"/>
</dbReference>
<dbReference type="InterPro" id="IPR000782">
    <property type="entry name" value="FAS1_domain"/>
</dbReference>
<dbReference type="EMBL" id="JADFFL010000014">
    <property type="protein sequence ID" value="MBE9664635.1"/>
    <property type="molecule type" value="Genomic_DNA"/>
</dbReference>
<evidence type="ECO:0000313" key="2">
    <source>
        <dbReference type="EMBL" id="MBE9664635.1"/>
    </source>
</evidence>
<dbReference type="InterPro" id="IPR036378">
    <property type="entry name" value="FAS1_dom_sf"/>
</dbReference>
<name>A0A929L624_9SPHI</name>
<feature type="domain" description="FAS1" evidence="1">
    <location>
        <begin position="42"/>
        <end position="227"/>
    </location>
</feature>
<accession>A0A929L624</accession>
<proteinExistence type="predicted"/>
<dbReference type="PROSITE" id="PS51257">
    <property type="entry name" value="PROKAR_LIPOPROTEIN"/>
    <property type="match status" value="1"/>
</dbReference>
<evidence type="ECO:0000259" key="1">
    <source>
        <dbReference type="PROSITE" id="PS50213"/>
    </source>
</evidence>
<evidence type="ECO:0000313" key="3">
    <source>
        <dbReference type="Proteomes" id="UP000622475"/>
    </source>
</evidence>
<gene>
    <name evidence="2" type="ORF">IRJ16_22335</name>
</gene>
<reference evidence="2" key="1">
    <citation type="submission" date="2020-10" db="EMBL/GenBank/DDBJ databases">
        <title>Mucilaginibacter mali sp. nov., isolated from rhizosphere soil of apple orchard.</title>
        <authorList>
            <person name="Lee J.-S."/>
            <person name="Kim H.S."/>
            <person name="Kim J.-S."/>
        </authorList>
    </citation>
    <scope>NUCLEOTIDE SEQUENCE</scope>
    <source>
        <strain evidence="2">KCTC 22746</strain>
    </source>
</reference>